<sequence>MLTISLSLRHVFHVNHVSNFALPLYLIFGQIPPVLFVNLFYRTLLDVSYNQSPSICGCMH</sequence>
<gene>
    <name evidence="2" type="ORF">M408DRAFT_170098</name>
</gene>
<keyword evidence="1" id="KW-1133">Transmembrane helix</keyword>
<dbReference type="Proteomes" id="UP000054097">
    <property type="component" value="Unassembled WGS sequence"/>
</dbReference>
<evidence type="ECO:0000256" key="1">
    <source>
        <dbReference type="SAM" id="Phobius"/>
    </source>
</evidence>
<keyword evidence="1" id="KW-0812">Transmembrane</keyword>
<feature type="transmembrane region" description="Helical" evidence="1">
    <location>
        <begin position="20"/>
        <end position="41"/>
    </location>
</feature>
<protein>
    <submittedName>
        <fullName evidence="2">Uncharacterized protein</fullName>
    </submittedName>
</protein>
<proteinExistence type="predicted"/>
<name>A0A0C2W054_SERVB</name>
<dbReference type="EMBL" id="KN824508">
    <property type="protein sequence ID" value="KIM19918.1"/>
    <property type="molecule type" value="Genomic_DNA"/>
</dbReference>
<keyword evidence="3" id="KW-1185">Reference proteome</keyword>
<reference evidence="2 3" key="1">
    <citation type="submission" date="2014-04" db="EMBL/GenBank/DDBJ databases">
        <authorList>
            <consortium name="DOE Joint Genome Institute"/>
            <person name="Kuo A."/>
            <person name="Zuccaro A."/>
            <person name="Kohler A."/>
            <person name="Nagy L.G."/>
            <person name="Floudas D."/>
            <person name="Copeland A."/>
            <person name="Barry K.W."/>
            <person name="Cichocki N."/>
            <person name="Veneault-Fourrey C."/>
            <person name="LaButti K."/>
            <person name="Lindquist E.A."/>
            <person name="Lipzen A."/>
            <person name="Lundell T."/>
            <person name="Morin E."/>
            <person name="Murat C."/>
            <person name="Sun H."/>
            <person name="Tunlid A."/>
            <person name="Henrissat B."/>
            <person name="Grigoriev I.V."/>
            <person name="Hibbett D.S."/>
            <person name="Martin F."/>
            <person name="Nordberg H.P."/>
            <person name="Cantor M.N."/>
            <person name="Hua S.X."/>
        </authorList>
    </citation>
    <scope>NUCLEOTIDE SEQUENCE [LARGE SCALE GENOMIC DNA]</scope>
    <source>
        <strain evidence="2 3">MAFF 305830</strain>
    </source>
</reference>
<dbReference type="AlphaFoldDB" id="A0A0C2W054"/>
<evidence type="ECO:0000313" key="3">
    <source>
        <dbReference type="Proteomes" id="UP000054097"/>
    </source>
</evidence>
<accession>A0A0C2W054</accession>
<organism evidence="2 3">
    <name type="scientific">Serendipita vermifera MAFF 305830</name>
    <dbReference type="NCBI Taxonomy" id="933852"/>
    <lineage>
        <taxon>Eukaryota</taxon>
        <taxon>Fungi</taxon>
        <taxon>Dikarya</taxon>
        <taxon>Basidiomycota</taxon>
        <taxon>Agaricomycotina</taxon>
        <taxon>Agaricomycetes</taxon>
        <taxon>Sebacinales</taxon>
        <taxon>Serendipitaceae</taxon>
        <taxon>Serendipita</taxon>
    </lineage>
</organism>
<keyword evidence="1" id="KW-0472">Membrane</keyword>
<dbReference type="HOGENOM" id="CLU_2943262_0_0_1"/>
<evidence type="ECO:0000313" key="2">
    <source>
        <dbReference type="EMBL" id="KIM19918.1"/>
    </source>
</evidence>
<reference evidence="3" key="2">
    <citation type="submission" date="2015-01" db="EMBL/GenBank/DDBJ databases">
        <title>Evolutionary Origins and Diversification of the Mycorrhizal Mutualists.</title>
        <authorList>
            <consortium name="DOE Joint Genome Institute"/>
            <consortium name="Mycorrhizal Genomics Consortium"/>
            <person name="Kohler A."/>
            <person name="Kuo A."/>
            <person name="Nagy L.G."/>
            <person name="Floudas D."/>
            <person name="Copeland A."/>
            <person name="Barry K.W."/>
            <person name="Cichocki N."/>
            <person name="Veneault-Fourrey C."/>
            <person name="LaButti K."/>
            <person name="Lindquist E.A."/>
            <person name="Lipzen A."/>
            <person name="Lundell T."/>
            <person name="Morin E."/>
            <person name="Murat C."/>
            <person name="Riley R."/>
            <person name="Ohm R."/>
            <person name="Sun H."/>
            <person name="Tunlid A."/>
            <person name="Henrissat B."/>
            <person name="Grigoriev I.V."/>
            <person name="Hibbett D.S."/>
            <person name="Martin F."/>
        </authorList>
    </citation>
    <scope>NUCLEOTIDE SEQUENCE [LARGE SCALE GENOMIC DNA]</scope>
    <source>
        <strain evidence="3">MAFF 305830</strain>
    </source>
</reference>